<dbReference type="Pfam" id="PF04338">
    <property type="entry name" value="DUF481"/>
    <property type="match status" value="1"/>
</dbReference>
<keyword evidence="4" id="KW-1185">Reference proteome</keyword>
<keyword evidence="2" id="KW-0732">Signal</keyword>
<accession>A0AAJ4A1X4</accession>
<feature type="signal peptide" evidence="2">
    <location>
        <begin position="1"/>
        <end position="17"/>
    </location>
</feature>
<keyword evidence="1" id="KW-0175">Coiled coil</keyword>
<gene>
    <name evidence="3" type="ORF">FJR47_00210</name>
</gene>
<sequence>MKKLVLSLSIVAACTLAASEAEIKNEIANAKAKVAKINEEIKTLESQLPKPSYTLNAHAELGYIVNSGNTDTEAFNLDAKVKNSFDKHSLELSLLYQYGEENSIESKNKFLSELLYDYMINDRFSFNYLAGYKDDKFSGFNYQFYTGPGAKYKVMKTQTQELAFDGNILYAYDDIEDTYKDTLGNTVSYPFPAGSINQNDGYSDSYAAYRVQAVYSAKIRENLKFNQTLSYRSEFSDADNFFVYSKSSLAVKISDIFSAGVNYYVDYINEPAAGKTSTDRVFSFNLIADY</sequence>
<protein>
    <submittedName>
        <fullName evidence="3">DUF481 domain-containing protein</fullName>
    </submittedName>
</protein>
<feature type="coiled-coil region" evidence="1">
    <location>
        <begin position="20"/>
        <end position="47"/>
    </location>
</feature>
<name>A0AAJ4A1X4_9BACT</name>
<dbReference type="EMBL" id="CP041166">
    <property type="protein sequence ID" value="QFR42422.1"/>
    <property type="molecule type" value="Genomic_DNA"/>
</dbReference>
<evidence type="ECO:0000313" key="3">
    <source>
        <dbReference type="EMBL" id="QFR42422.1"/>
    </source>
</evidence>
<organism evidence="3 4">
    <name type="scientific">Sulfurimonas xiamenensis</name>
    <dbReference type="NCBI Taxonomy" id="2590021"/>
    <lineage>
        <taxon>Bacteria</taxon>
        <taxon>Pseudomonadati</taxon>
        <taxon>Campylobacterota</taxon>
        <taxon>Epsilonproteobacteria</taxon>
        <taxon>Campylobacterales</taxon>
        <taxon>Sulfurimonadaceae</taxon>
        <taxon>Sulfurimonas</taxon>
    </lineage>
</organism>
<evidence type="ECO:0000313" key="4">
    <source>
        <dbReference type="Proteomes" id="UP000326061"/>
    </source>
</evidence>
<dbReference type="InterPro" id="IPR007433">
    <property type="entry name" value="DUF481"/>
</dbReference>
<dbReference type="Proteomes" id="UP000326061">
    <property type="component" value="Chromosome"/>
</dbReference>
<feature type="chain" id="PRO_5042619853" evidence="2">
    <location>
        <begin position="18"/>
        <end position="290"/>
    </location>
</feature>
<dbReference type="AlphaFoldDB" id="A0AAJ4A1X4"/>
<proteinExistence type="predicted"/>
<dbReference type="KEGG" id="suln:FJR47_00210"/>
<dbReference type="RefSeq" id="WP_152298493.1">
    <property type="nucleotide sequence ID" value="NZ_CP041166.1"/>
</dbReference>
<evidence type="ECO:0000256" key="2">
    <source>
        <dbReference type="SAM" id="SignalP"/>
    </source>
</evidence>
<evidence type="ECO:0000256" key="1">
    <source>
        <dbReference type="SAM" id="Coils"/>
    </source>
</evidence>
<reference evidence="4" key="1">
    <citation type="submission" date="2019-06" db="EMBL/GenBank/DDBJ databases">
        <title>Sulfurimonas gotlandica sp. nov., a chemoautotrophic and psychrotolerant epsilonproteobacterium isolated from a pelagic redoxcline, and an emended description of the genus Sulfurimonas.</title>
        <authorList>
            <person name="Wang S."/>
            <person name="Jiang L."/>
            <person name="Shao Z."/>
        </authorList>
    </citation>
    <scope>NUCLEOTIDE SEQUENCE [LARGE SCALE GENOMIC DNA]</scope>
    <source>
        <strain evidence="4">1-1N</strain>
    </source>
</reference>